<dbReference type="KEGG" id="cpau:EHF44_14130"/>
<proteinExistence type="predicted"/>
<dbReference type="OrthoDB" id="9133368at2"/>
<protein>
    <submittedName>
        <fullName evidence="1">Uncharacterized protein</fullName>
    </submittedName>
</protein>
<sequence length="170" mass="19563">MYESKDEIVFAPSIDWFKGKAKKLRKRIGQDLVTHTFCLDLLAKIYGFFNWKDFCAFKLSDDEYETFWDAELDAKTLDERRYLQSSSLMMALGMSEVEALRVLDDVGVSRKPEKARTKLQTAPEIATNLYVEEQPKLNQGAEINRELARQPLVSYKKRHLISCSLPSASS</sequence>
<dbReference type="Proteomes" id="UP000270411">
    <property type="component" value="Chromosome 1"/>
</dbReference>
<reference evidence="2" key="1">
    <citation type="submission" date="2018-11" db="EMBL/GenBank/DDBJ databases">
        <title>FDA dAtabase for Regulatory Grade micrObial Sequences (FDA-ARGOS): Supporting development and validation of Infectious Disease Dx tests.</title>
        <authorList>
            <person name="Goldberg B."/>
            <person name="Campos J."/>
            <person name="Tallon L."/>
            <person name="Sadzewicz L."/>
            <person name="Zhao X."/>
            <person name="Vavikolanu K."/>
            <person name="Mehta A."/>
            <person name="Aluvathingal J."/>
            <person name="Nadendla S."/>
            <person name="Geyer C."/>
            <person name="Nandy P."/>
            <person name="Yan Y."/>
            <person name="Sichtig H."/>
        </authorList>
    </citation>
    <scope>NUCLEOTIDE SEQUENCE [LARGE SCALE GENOMIC DNA]</scope>
    <source>
        <strain evidence="2">FDAARGOS_614</strain>
    </source>
</reference>
<gene>
    <name evidence="1" type="ORF">EHF44_14130</name>
</gene>
<dbReference type="EMBL" id="CP033969">
    <property type="protein sequence ID" value="AZG14481.1"/>
    <property type="molecule type" value="Genomic_DNA"/>
</dbReference>
<dbReference type="GeneID" id="60825825"/>
<name>A0A3G8H1T5_9BURK</name>
<evidence type="ECO:0000313" key="2">
    <source>
        <dbReference type="Proteomes" id="UP000270411"/>
    </source>
</evidence>
<evidence type="ECO:0000313" key="1">
    <source>
        <dbReference type="EMBL" id="AZG14481.1"/>
    </source>
</evidence>
<accession>A0A3G8H1T5</accession>
<dbReference type="AlphaFoldDB" id="A0A3G8H1T5"/>
<organism evidence="1 2">
    <name type="scientific">Cupriavidus pauculus</name>
    <dbReference type="NCBI Taxonomy" id="82633"/>
    <lineage>
        <taxon>Bacteria</taxon>
        <taxon>Pseudomonadati</taxon>
        <taxon>Pseudomonadota</taxon>
        <taxon>Betaproteobacteria</taxon>
        <taxon>Burkholderiales</taxon>
        <taxon>Burkholderiaceae</taxon>
        <taxon>Cupriavidus</taxon>
    </lineage>
</organism>
<dbReference type="RefSeq" id="WP_043355233.1">
    <property type="nucleotide sequence ID" value="NZ_CP033969.1"/>
</dbReference>